<dbReference type="OrthoDB" id="2066274at2"/>
<dbReference type="AlphaFoldDB" id="D5SZQ0"/>
<evidence type="ECO:0000259" key="2">
    <source>
        <dbReference type="Pfam" id="PF04967"/>
    </source>
</evidence>
<name>D5SZQ0_LEUKI</name>
<dbReference type="Proteomes" id="UP000002362">
    <property type="component" value="Plasmid LkipL4719"/>
</dbReference>
<organism evidence="3 4">
    <name type="scientific">Leuconostoc kimchii (strain IMSNU 11154 / KCTC 2386 / IH25)</name>
    <dbReference type="NCBI Taxonomy" id="762051"/>
    <lineage>
        <taxon>Bacteria</taxon>
        <taxon>Bacillati</taxon>
        <taxon>Bacillota</taxon>
        <taxon>Bacilli</taxon>
        <taxon>Lactobacillales</taxon>
        <taxon>Lactobacillaceae</taxon>
        <taxon>Leuconostoc</taxon>
    </lineage>
</organism>
<feature type="domain" description="HTH bat-type" evidence="2">
    <location>
        <begin position="7"/>
        <end position="32"/>
    </location>
</feature>
<dbReference type="HOGENOM" id="CLU_089609_0_0_9"/>
<evidence type="ECO:0000313" key="3">
    <source>
        <dbReference type="EMBL" id="ADG39499.1"/>
    </source>
</evidence>
<geneLocation type="plasmid" evidence="3 4">
    <name>LkipL4719</name>
</geneLocation>
<dbReference type="InterPro" id="IPR007050">
    <property type="entry name" value="HTH_bacterioopsin"/>
</dbReference>
<dbReference type="KEGG" id="lki:LKI_10601"/>
<evidence type="ECO:0000313" key="4">
    <source>
        <dbReference type="Proteomes" id="UP000002362"/>
    </source>
</evidence>
<dbReference type="PATRIC" id="fig|762051.18.peg.2104"/>
<gene>
    <name evidence="3" type="ordered locus">LKI_10601</name>
</gene>
<feature type="region of interest" description="Disordered" evidence="1">
    <location>
        <begin position="55"/>
        <end position="76"/>
    </location>
</feature>
<dbReference type="EMBL" id="CP001755">
    <property type="protein sequence ID" value="ADG39499.1"/>
    <property type="molecule type" value="Genomic_DNA"/>
</dbReference>
<dbReference type="Pfam" id="PF04967">
    <property type="entry name" value="HTH_10"/>
    <property type="match status" value="1"/>
</dbReference>
<feature type="region of interest" description="Disordered" evidence="1">
    <location>
        <begin position="147"/>
        <end position="188"/>
    </location>
</feature>
<dbReference type="RefSeq" id="WP_013102127.1">
    <property type="nucleotide sequence ID" value="NC_014133.1"/>
</dbReference>
<proteinExistence type="predicted"/>
<feature type="compositionally biased region" description="Basic and acidic residues" evidence="1">
    <location>
        <begin position="147"/>
        <end position="168"/>
    </location>
</feature>
<feature type="compositionally biased region" description="Basic residues" evidence="1">
    <location>
        <begin position="179"/>
        <end position="188"/>
    </location>
</feature>
<reference evidence="3 4" key="1">
    <citation type="journal article" date="2010" name="J. Bacteriol.">
        <title>Complete genome sequence analysis of Leuconostoc kimchii IMSNU 11154.</title>
        <authorList>
            <person name="Oh H.M."/>
            <person name="Cho Y.J."/>
            <person name="Kim B.K."/>
            <person name="Roe J.H."/>
            <person name="Kang S.O."/>
            <person name="Nahm B.H."/>
            <person name="Jeong G."/>
            <person name="Han H.U."/>
            <person name="Chun J."/>
        </authorList>
    </citation>
    <scope>NUCLEOTIDE SEQUENCE [LARGE SCALE GENOMIC DNA]</scope>
    <source>
        <strain evidence="4">IMSNU 11154 / KCTC 2386 / IH25</strain>
        <plasmid evidence="3 4">LkipL4719</plasmid>
    </source>
</reference>
<keyword evidence="3" id="KW-0614">Plasmid</keyword>
<accession>D5SZQ0</accession>
<evidence type="ECO:0000256" key="1">
    <source>
        <dbReference type="SAM" id="MobiDB-lite"/>
    </source>
</evidence>
<protein>
    <submittedName>
        <fullName evidence="3">Hypothetical cytosolic protein</fullName>
    </submittedName>
</protein>
<sequence length="188" mass="22024">MSENLKTIRELAEELGVSKQAIQYHIKSLTNKTRQTNDKGIVVLSLEEQHFIRSKVDKQTNKNKTNKQTNDKQTDKETKWDIHNYLISELDEVKKNRDKQLAVKDKQLENKDSQIAQMQNLLDQQQRLALQDKQLLEEYKAEIKDLKALTMAPHDDGEKEVTSDKQPEPENSTPESQPKPKKWWRFGK</sequence>